<evidence type="ECO:0000256" key="5">
    <source>
        <dbReference type="ARBA" id="ARBA00023315"/>
    </source>
</evidence>
<keyword evidence="4" id="KW-0443">Lipid metabolism</keyword>
<comment type="similarity">
    <text evidence="6">Belongs to the acetyltransferase family. OlsB subfamily.</text>
</comment>
<dbReference type="EC" id="2.3.2.30" evidence="7"/>
<dbReference type="Pfam" id="PF13444">
    <property type="entry name" value="Acetyltransf_5"/>
    <property type="match status" value="1"/>
</dbReference>
<evidence type="ECO:0000256" key="10">
    <source>
        <dbReference type="ARBA" id="ARBA00047785"/>
    </source>
</evidence>
<evidence type="ECO:0000313" key="11">
    <source>
        <dbReference type="EMBL" id="MFD0928592.1"/>
    </source>
</evidence>
<protein>
    <recommendedName>
        <fullName evidence="8">L-ornithine N(alpha)-acyltransferase</fullName>
        <ecNumber evidence="7">2.3.2.30</ecNumber>
    </recommendedName>
</protein>
<comment type="caution">
    <text evidence="11">The sequence shown here is derived from an EMBL/GenBank/DDBJ whole genome shotgun (WGS) entry which is preliminary data.</text>
</comment>
<gene>
    <name evidence="11" type="ORF">ACFQ1T_02250</name>
</gene>
<evidence type="ECO:0000256" key="4">
    <source>
        <dbReference type="ARBA" id="ARBA00023098"/>
    </source>
</evidence>
<keyword evidence="12" id="KW-1185">Reference proteome</keyword>
<evidence type="ECO:0000256" key="7">
    <source>
        <dbReference type="ARBA" id="ARBA00039058"/>
    </source>
</evidence>
<comment type="catalytic activity">
    <reaction evidence="10">
        <text>a (3R)-hydroxyacyl-[ACP] + L-ornithine = a lyso-ornithine lipid + holo-[ACP] + H(+)</text>
        <dbReference type="Rhea" id="RHEA:20633"/>
        <dbReference type="Rhea" id="RHEA-COMP:9685"/>
        <dbReference type="Rhea" id="RHEA-COMP:9945"/>
        <dbReference type="ChEBI" id="CHEBI:15378"/>
        <dbReference type="ChEBI" id="CHEBI:46911"/>
        <dbReference type="ChEBI" id="CHEBI:64479"/>
        <dbReference type="ChEBI" id="CHEBI:78827"/>
        <dbReference type="ChEBI" id="CHEBI:138482"/>
        <dbReference type="EC" id="2.3.2.30"/>
    </reaction>
    <physiologicalReaction direction="left-to-right" evidence="10">
        <dbReference type="Rhea" id="RHEA:20634"/>
    </physiologicalReaction>
</comment>
<comment type="function">
    <text evidence="9">Catalyzes the first step in the biosynthesis of ornithine lipids, which are phosphorus-free membrane lipids. Catalyzes the 3-hydroxyacyl-acyl carrier protein-dependent acylation of ornithine to form lyso-ornithine lipid (LOL).</text>
</comment>
<keyword evidence="5" id="KW-0012">Acyltransferase</keyword>
<organism evidence="11 12">
    <name type="scientific">Methylophilus glucosoxydans</name>
    <dbReference type="NCBI Taxonomy" id="752553"/>
    <lineage>
        <taxon>Bacteria</taxon>
        <taxon>Pseudomonadati</taxon>
        <taxon>Pseudomonadota</taxon>
        <taxon>Betaproteobacteria</taxon>
        <taxon>Nitrosomonadales</taxon>
        <taxon>Methylophilaceae</taxon>
        <taxon>Methylophilus</taxon>
    </lineage>
</organism>
<dbReference type="Gene3D" id="3.40.630.30">
    <property type="match status" value="1"/>
</dbReference>
<evidence type="ECO:0000256" key="8">
    <source>
        <dbReference type="ARBA" id="ARBA00039866"/>
    </source>
</evidence>
<keyword evidence="2" id="KW-0444">Lipid biosynthesis</keyword>
<evidence type="ECO:0000313" key="12">
    <source>
        <dbReference type="Proteomes" id="UP001597106"/>
    </source>
</evidence>
<reference evidence="12" key="1">
    <citation type="journal article" date="2019" name="Int. J. Syst. Evol. Microbiol.">
        <title>The Global Catalogue of Microorganisms (GCM) 10K type strain sequencing project: providing services to taxonomists for standard genome sequencing and annotation.</title>
        <authorList>
            <consortium name="The Broad Institute Genomics Platform"/>
            <consortium name="The Broad Institute Genome Sequencing Center for Infectious Disease"/>
            <person name="Wu L."/>
            <person name="Ma J."/>
        </authorList>
    </citation>
    <scope>NUCLEOTIDE SEQUENCE [LARGE SCALE GENOMIC DNA]</scope>
    <source>
        <strain evidence="12">CCUG 59685</strain>
    </source>
</reference>
<evidence type="ECO:0000256" key="9">
    <source>
        <dbReference type="ARBA" id="ARBA00045724"/>
    </source>
</evidence>
<keyword evidence="3" id="KW-0808">Transferase</keyword>
<sequence>MLERNLQEHGLYQAEIQPTTENNRKVNSTLSVALATTAEEIMEAQRLRYQVFAEEMGAQIKSQNGLDVDGFDAFCDHLLVRDDATQQVVGTYRILNPMQAMLAGGYYSAGEFDLSRLAPLSDRMVEVGRACVHADYRTGGTITMLWAGLAKYMMARQYEYMIGCASISMHDGGHTAASLFNSLREDYLSPAEYRVFPHHPLPIEALDQSLEVTCPPLVKGYLRLGAYICGEPAWDPAFNTADMLVLLPLSRINPRYAAHFLK</sequence>
<accession>A0ABW3GDT6</accession>
<dbReference type="Proteomes" id="UP001597106">
    <property type="component" value="Unassembled WGS sequence"/>
</dbReference>
<comment type="pathway">
    <text evidence="1">Lipid metabolism.</text>
</comment>
<evidence type="ECO:0000256" key="2">
    <source>
        <dbReference type="ARBA" id="ARBA00022516"/>
    </source>
</evidence>
<dbReference type="PANTHER" id="PTHR37323:SF1">
    <property type="entry name" value="L-ORNITHINE N(ALPHA)-ACYLTRANSFERASE"/>
    <property type="match status" value="1"/>
</dbReference>
<dbReference type="PANTHER" id="PTHR37323">
    <property type="entry name" value="GCN5-RELATED N-ACETYLTRANSFERASE"/>
    <property type="match status" value="1"/>
</dbReference>
<evidence type="ECO:0000256" key="6">
    <source>
        <dbReference type="ARBA" id="ARBA00038095"/>
    </source>
</evidence>
<dbReference type="EMBL" id="JBHTJW010000001">
    <property type="protein sequence ID" value="MFD0928592.1"/>
    <property type="molecule type" value="Genomic_DNA"/>
</dbReference>
<evidence type="ECO:0000256" key="3">
    <source>
        <dbReference type="ARBA" id="ARBA00022679"/>
    </source>
</evidence>
<name>A0ABW3GDT6_9PROT</name>
<dbReference type="InterPro" id="IPR016181">
    <property type="entry name" value="Acyl_CoA_acyltransferase"/>
</dbReference>
<evidence type="ECO:0000256" key="1">
    <source>
        <dbReference type="ARBA" id="ARBA00005189"/>
    </source>
</evidence>
<proteinExistence type="inferred from homology"/>
<dbReference type="RefSeq" id="WP_194749443.1">
    <property type="nucleotide sequence ID" value="NZ_JBHTJW010000001.1"/>
</dbReference>
<dbReference type="InterPro" id="IPR052351">
    <property type="entry name" value="Ornithine_N-alpha-AT"/>
</dbReference>
<dbReference type="SUPFAM" id="SSF55729">
    <property type="entry name" value="Acyl-CoA N-acyltransferases (Nat)"/>
    <property type="match status" value="1"/>
</dbReference>